<accession>A0A172TTB7</accession>
<evidence type="ECO:0000313" key="4">
    <source>
        <dbReference type="EMBL" id="ANE50270.1"/>
    </source>
</evidence>
<dbReference type="RefSeq" id="WP_066402825.1">
    <property type="nucleotide sequence ID" value="NZ_CP011390.1"/>
</dbReference>
<sequence>METAIAPTVINEVLQYIQQHLAGNLSLDRLAKYAGYSSFHLHRLIKERTGDSVGNYIKTKRIETAAFLLSLTDQPISQVKELVGYSNDAAFSKAFHQLMGCSPREFRKQKMFNRDLSALPQEYISLEYHIERKSDWQALSFPSICNYFDNTFFDCWKPAKEFLTQSTIQYKDIEFWGTIHECPNVTGKEKCRFDATIQPASFTVPADIFNTKYKGGKFAVFQFCAPYAYFKDITIRISQYILEDTSLEFREGYSFLRYHQDPITNGPDYIMTKWYLPVK</sequence>
<dbReference type="PANTHER" id="PTHR40055">
    <property type="entry name" value="TRANSCRIPTIONAL REGULATOR YGIV-RELATED"/>
    <property type="match status" value="1"/>
</dbReference>
<proteinExistence type="predicted"/>
<keyword evidence="5" id="KW-1185">Reference proteome</keyword>
<dbReference type="GO" id="GO:0043565">
    <property type="term" value="F:sequence-specific DNA binding"/>
    <property type="evidence" value="ECO:0007669"/>
    <property type="project" value="InterPro"/>
</dbReference>
<dbReference type="SMART" id="SM00342">
    <property type="entry name" value="HTH_ARAC"/>
    <property type="match status" value="1"/>
</dbReference>
<dbReference type="STRING" id="1492898.SY85_06910"/>
<dbReference type="InterPro" id="IPR029442">
    <property type="entry name" value="GyrI-like"/>
</dbReference>
<dbReference type="Pfam" id="PF06445">
    <property type="entry name" value="GyrI-like"/>
    <property type="match status" value="1"/>
</dbReference>
<feature type="domain" description="HTH araC/xylS-type" evidence="3">
    <location>
        <begin position="11"/>
        <end position="109"/>
    </location>
</feature>
<dbReference type="SMART" id="SM00871">
    <property type="entry name" value="AraC_E_bind"/>
    <property type="match status" value="1"/>
</dbReference>
<dbReference type="Gene3D" id="1.10.10.60">
    <property type="entry name" value="Homeodomain-like"/>
    <property type="match status" value="2"/>
</dbReference>
<evidence type="ECO:0000259" key="3">
    <source>
        <dbReference type="PROSITE" id="PS01124"/>
    </source>
</evidence>
<dbReference type="InterPro" id="IPR011256">
    <property type="entry name" value="Reg_factor_effector_dom_sf"/>
</dbReference>
<dbReference type="PANTHER" id="PTHR40055:SF1">
    <property type="entry name" value="TRANSCRIPTIONAL REGULATOR YGIV-RELATED"/>
    <property type="match status" value="1"/>
</dbReference>
<dbReference type="Proteomes" id="UP000077177">
    <property type="component" value="Chromosome"/>
</dbReference>
<protein>
    <recommendedName>
        <fullName evidence="3">HTH araC/xylS-type domain-containing protein</fullName>
    </recommendedName>
</protein>
<dbReference type="SUPFAM" id="SSF46689">
    <property type="entry name" value="Homeodomain-like"/>
    <property type="match status" value="2"/>
</dbReference>
<reference evidence="4 5" key="2">
    <citation type="journal article" date="2016" name="Int. J. Syst. Evol. Microbiol.">
        <title>Flavisolibacter tropicus sp. nov., isolated from tropical soil.</title>
        <authorList>
            <person name="Lee J.J."/>
            <person name="Kang M.S."/>
            <person name="Kim G.S."/>
            <person name="Lee C.S."/>
            <person name="Lim S."/>
            <person name="Lee J."/>
            <person name="Roh S.H."/>
            <person name="Kang H."/>
            <person name="Ha J.M."/>
            <person name="Bae S."/>
            <person name="Jung H.Y."/>
            <person name="Kim M.K."/>
        </authorList>
    </citation>
    <scope>NUCLEOTIDE SEQUENCE [LARGE SCALE GENOMIC DNA]</scope>
    <source>
        <strain evidence="4 5">LCS9</strain>
    </source>
</reference>
<dbReference type="EMBL" id="CP011390">
    <property type="protein sequence ID" value="ANE50270.1"/>
    <property type="molecule type" value="Genomic_DNA"/>
</dbReference>
<dbReference type="GO" id="GO:0003700">
    <property type="term" value="F:DNA-binding transcription factor activity"/>
    <property type="evidence" value="ECO:0007669"/>
    <property type="project" value="InterPro"/>
</dbReference>
<dbReference type="InterPro" id="IPR050908">
    <property type="entry name" value="SmbC-like"/>
</dbReference>
<dbReference type="InterPro" id="IPR018060">
    <property type="entry name" value="HTH_AraC"/>
</dbReference>
<dbReference type="Gene3D" id="3.20.80.10">
    <property type="entry name" value="Regulatory factor, effector binding domain"/>
    <property type="match status" value="1"/>
</dbReference>
<dbReference type="Pfam" id="PF12833">
    <property type="entry name" value="HTH_18"/>
    <property type="match status" value="1"/>
</dbReference>
<dbReference type="PROSITE" id="PS01124">
    <property type="entry name" value="HTH_ARAC_FAMILY_2"/>
    <property type="match status" value="1"/>
</dbReference>
<keyword evidence="2" id="KW-0804">Transcription</keyword>
<organism evidence="4 5">
    <name type="scientific">Flavisolibacter tropicus</name>
    <dbReference type="NCBI Taxonomy" id="1492898"/>
    <lineage>
        <taxon>Bacteria</taxon>
        <taxon>Pseudomonadati</taxon>
        <taxon>Bacteroidota</taxon>
        <taxon>Chitinophagia</taxon>
        <taxon>Chitinophagales</taxon>
        <taxon>Chitinophagaceae</taxon>
        <taxon>Flavisolibacter</taxon>
    </lineage>
</organism>
<evidence type="ECO:0000313" key="5">
    <source>
        <dbReference type="Proteomes" id="UP000077177"/>
    </source>
</evidence>
<dbReference type="SUPFAM" id="SSF55136">
    <property type="entry name" value="Probable bacterial effector-binding domain"/>
    <property type="match status" value="1"/>
</dbReference>
<reference evidence="5" key="1">
    <citation type="submission" date="2015-01" db="EMBL/GenBank/DDBJ databases">
        <title>Flavisolibacter sp./LCS9/ whole genome sequencing.</title>
        <authorList>
            <person name="Kim M.K."/>
            <person name="Srinivasan S."/>
            <person name="Lee J.-J."/>
        </authorList>
    </citation>
    <scope>NUCLEOTIDE SEQUENCE [LARGE SCALE GENOMIC DNA]</scope>
    <source>
        <strain evidence="5">LCS9</strain>
    </source>
</reference>
<dbReference type="InterPro" id="IPR010499">
    <property type="entry name" value="AraC_E-bd"/>
</dbReference>
<dbReference type="AlphaFoldDB" id="A0A172TTB7"/>
<evidence type="ECO:0000256" key="2">
    <source>
        <dbReference type="ARBA" id="ARBA00023163"/>
    </source>
</evidence>
<evidence type="ECO:0000256" key="1">
    <source>
        <dbReference type="ARBA" id="ARBA00023015"/>
    </source>
</evidence>
<gene>
    <name evidence="4" type="ORF">SY85_06910</name>
</gene>
<dbReference type="KEGG" id="fla:SY85_06910"/>
<dbReference type="OrthoDB" id="9816011at2"/>
<name>A0A172TTB7_9BACT</name>
<keyword evidence="1" id="KW-0805">Transcription regulation</keyword>
<dbReference type="InterPro" id="IPR009057">
    <property type="entry name" value="Homeodomain-like_sf"/>
</dbReference>